<dbReference type="Pfam" id="PF09366">
    <property type="entry name" value="DUF1997"/>
    <property type="match status" value="1"/>
</dbReference>
<evidence type="ECO:0000313" key="1">
    <source>
        <dbReference type="EMBL" id="KAH1080738.1"/>
    </source>
</evidence>
<dbReference type="EMBL" id="JAIQCV010000007">
    <property type="protein sequence ID" value="KAH1080738.1"/>
    <property type="molecule type" value="Genomic_DNA"/>
</dbReference>
<name>A0A9D4A0F1_9ROSI</name>
<dbReference type="OrthoDB" id="933633at2759"/>
<dbReference type="Proteomes" id="UP000828251">
    <property type="component" value="Unassembled WGS sequence"/>
</dbReference>
<accession>A0A9D4A0F1</accession>
<proteinExistence type="predicted"/>
<evidence type="ECO:0000313" key="2">
    <source>
        <dbReference type="Proteomes" id="UP000828251"/>
    </source>
</evidence>
<protein>
    <submittedName>
        <fullName evidence="1">Uncharacterized protein</fullName>
    </submittedName>
</protein>
<dbReference type="PANTHER" id="PTHR34133">
    <property type="entry name" value="OS07G0633000 PROTEIN"/>
    <property type="match status" value="1"/>
</dbReference>
<comment type="caution">
    <text evidence="1">The sequence shown here is derived from an EMBL/GenBank/DDBJ whole genome shotgun (WGS) entry which is preliminary data.</text>
</comment>
<reference evidence="1 2" key="1">
    <citation type="journal article" date="2021" name="Plant Biotechnol. J.">
        <title>Multi-omics assisted identification of the key and species-specific regulatory components of drought-tolerant mechanisms in Gossypium stocksii.</title>
        <authorList>
            <person name="Yu D."/>
            <person name="Ke L."/>
            <person name="Zhang D."/>
            <person name="Wu Y."/>
            <person name="Sun Y."/>
            <person name="Mei J."/>
            <person name="Sun J."/>
            <person name="Sun Y."/>
        </authorList>
    </citation>
    <scope>NUCLEOTIDE SEQUENCE [LARGE SCALE GENOMIC DNA]</scope>
    <source>
        <strain evidence="2">cv. E1</strain>
        <tissue evidence="1">Leaf</tissue>
    </source>
</reference>
<gene>
    <name evidence="1" type="ORF">J1N35_020499</name>
</gene>
<sequence>MAFKEYETKSHKYLVRNEFSVKPDTYSAKIVTDIPLYETPWALFDEYLEDKPRVFNAMFPHKHSIQQLYEDEWRIKMMPLKVVALKVWPVIDFRLKCKYPPQVPSDITKLLEVQSTRCELQGLDKVIDSSSHFALGVKARLYPDRRGNKSRIRGDCEINISLVFPPAFTFIPGGAIRDILVKGIIEISGKRDQITAGTTSPKFKNNV</sequence>
<dbReference type="PANTHER" id="PTHR34133:SF8">
    <property type="entry name" value="OS07G0633000 PROTEIN"/>
    <property type="match status" value="1"/>
</dbReference>
<dbReference type="AlphaFoldDB" id="A0A9D4A0F1"/>
<organism evidence="1 2">
    <name type="scientific">Gossypium stocksii</name>
    <dbReference type="NCBI Taxonomy" id="47602"/>
    <lineage>
        <taxon>Eukaryota</taxon>
        <taxon>Viridiplantae</taxon>
        <taxon>Streptophyta</taxon>
        <taxon>Embryophyta</taxon>
        <taxon>Tracheophyta</taxon>
        <taxon>Spermatophyta</taxon>
        <taxon>Magnoliopsida</taxon>
        <taxon>eudicotyledons</taxon>
        <taxon>Gunneridae</taxon>
        <taxon>Pentapetalae</taxon>
        <taxon>rosids</taxon>
        <taxon>malvids</taxon>
        <taxon>Malvales</taxon>
        <taxon>Malvaceae</taxon>
        <taxon>Malvoideae</taxon>
        <taxon>Gossypium</taxon>
    </lineage>
</organism>
<keyword evidence="2" id="KW-1185">Reference proteome</keyword>
<dbReference type="InterPro" id="IPR018971">
    <property type="entry name" value="DUF1997"/>
</dbReference>